<dbReference type="InterPro" id="IPR023772">
    <property type="entry name" value="DNA-bd_HTH_TetR-type_CS"/>
</dbReference>
<feature type="compositionally biased region" description="Low complexity" evidence="7">
    <location>
        <begin position="240"/>
        <end position="275"/>
    </location>
</feature>
<evidence type="ECO:0000313" key="9">
    <source>
        <dbReference type="EMBL" id="MCC8391191.1"/>
    </source>
</evidence>
<dbReference type="PANTHER" id="PTHR30055">
    <property type="entry name" value="HTH-TYPE TRANSCRIPTIONAL REGULATOR RUTR"/>
    <property type="match status" value="1"/>
</dbReference>
<evidence type="ECO:0000313" key="10">
    <source>
        <dbReference type="Proteomes" id="UP001431019"/>
    </source>
</evidence>
<feature type="region of interest" description="Disordered" evidence="7">
    <location>
        <begin position="240"/>
        <end position="331"/>
    </location>
</feature>
<evidence type="ECO:0000256" key="5">
    <source>
        <dbReference type="PROSITE-ProRule" id="PRU00335"/>
    </source>
</evidence>
<feature type="compositionally biased region" description="Polar residues" evidence="7">
    <location>
        <begin position="285"/>
        <end position="298"/>
    </location>
</feature>
<sequence length="331" mass="35585">MAVRTTGRHAGDTKSRILDAAETLFIDCGYEAMSLRQITSRAEVNLAAVNYHFGSKESLIHSMLSRRLDRLNQERLKLLDRFDALLGERLTCEHVLGAMFIPALRLSRDPRVGGKAFLRLLGRAYTDPSAFIRDFLNAHYESVAVRFFSAFQRALPHLPREELGWRLHFAIGALSGVLAGSDTDSLLSEFSQGKSMDDLQLIARLASLMVAALKAPLPDSSQLATFAAVLGDAADGNADGLDGPAACAQQGAPAAQEQEQQEQQPEQTQPHAQAHPQRHEGANGTALSQAASNGTAQAPRSIDGDPADDPTRGAGIETASATFQHLLHGTA</sequence>
<dbReference type="PRINTS" id="PR00455">
    <property type="entry name" value="HTHTETR"/>
</dbReference>
<dbReference type="SUPFAM" id="SSF48498">
    <property type="entry name" value="Tetracyclin repressor-like, C-terminal domain"/>
    <property type="match status" value="1"/>
</dbReference>
<dbReference type="InterPro" id="IPR009057">
    <property type="entry name" value="Homeodomain-like_sf"/>
</dbReference>
<keyword evidence="2" id="KW-0805">Transcription regulation</keyword>
<proteinExistence type="predicted"/>
<feature type="coiled-coil region" evidence="6">
    <location>
        <begin position="61"/>
        <end position="88"/>
    </location>
</feature>
<dbReference type="Gene3D" id="1.10.357.10">
    <property type="entry name" value="Tetracycline Repressor, domain 2"/>
    <property type="match status" value="1"/>
</dbReference>
<evidence type="ECO:0000256" key="4">
    <source>
        <dbReference type="ARBA" id="ARBA00023163"/>
    </source>
</evidence>
<evidence type="ECO:0000256" key="7">
    <source>
        <dbReference type="SAM" id="MobiDB-lite"/>
    </source>
</evidence>
<organism evidence="9 10">
    <name type="scientific">Paraburkholderia sejongensis</name>
    <dbReference type="NCBI Taxonomy" id="2886946"/>
    <lineage>
        <taxon>Bacteria</taxon>
        <taxon>Pseudomonadati</taxon>
        <taxon>Pseudomonadota</taxon>
        <taxon>Betaproteobacteria</taxon>
        <taxon>Burkholderiales</taxon>
        <taxon>Burkholderiaceae</taxon>
        <taxon>Paraburkholderia</taxon>
    </lineage>
</organism>
<dbReference type="RefSeq" id="WP_230507455.1">
    <property type="nucleotide sequence ID" value="NZ_JAJITD010000001.1"/>
</dbReference>
<dbReference type="Pfam" id="PF00440">
    <property type="entry name" value="TetR_N"/>
    <property type="match status" value="1"/>
</dbReference>
<keyword evidence="6" id="KW-0175">Coiled coil</keyword>
<reference evidence="9 10" key="1">
    <citation type="submission" date="2021-11" db="EMBL/GenBank/DDBJ databases">
        <authorList>
            <person name="Oh E.-T."/>
            <person name="Kim S.-B."/>
        </authorList>
    </citation>
    <scope>NUCLEOTIDE SEQUENCE [LARGE SCALE GENOMIC DNA]</scope>
    <source>
        <strain evidence="9 10">MMS20-SJTR3</strain>
    </source>
</reference>
<dbReference type="InterPro" id="IPR041586">
    <property type="entry name" value="PsrA_TetR_C"/>
</dbReference>
<dbReference type="InterPro" id="IPR036271">
    <property type="entry name" value="Tet_transcr_reg_TetR-rel_C_sf"/>
</dbReference>
<accession>A0ABS8JMT1</accession>
<dbReference type="PROSITE" id="PS01081">
    <property type="entry name" value="HTH_TETR_1"/>
    <property type="match status" value="1"/>
</dbReference>
<dbReference type="Proteomes" id="UP001431019">
    <property type="component" value="Unassembled WGS sequence"/>
</dbReference>
<dbReference type="InterPro" id="IPR001647">
    <property type="entry name" value="HTH_TetR"/>
</dbReference>
<comment type="caution">
    <text evidence="9">The sequence shown here is derived from an EMBL/GenBank/DDBJ whole genome shotgun (WGS) entry which is preliminary data.</text>
</comment>
<dbReference type="PANTHER" id="PTHR30055:SF235">
    <property type="entry name" value="TRANSCRIPTIONAL REGULATORY PROTEIN"/>
    <property type="match status" value="1"/>
</dbReference>
<keyword evidence="4" id="KW-0804">Transcription</keyword>
<keyword evidence="3 5" id="KW-0238">DNA-binding</keyword>
<dbReference type="PROSITE" id="PS50977">
    <property type="entry name" value="HTH_TETR_2"/>
    <property type="match status" value="1"/>
</dbReference>
<evidence type="ECO:0000256" key="1">
    <source>
        <dbReference type="ARBA" id="ARBA00022491"/>
    </source>
</evidence>
<dbReference type="EMBL" id="JAJITD010000001">
    <property type="protein sequence ID" value="MCC8391191.1"/>
    <property type="molecule type" value="Genomic_DNA"/>
</dbReference>
<dbReference type="Pfam" id="PF17939">
    <property type="entry name" value="TetR_C_30"/>
    <property type="match status" value="1"/>
</dbReference>
<gene>
    <name evidence="9" type="ORF">LJ656_01190</name>
</gene>
<protein>
    <submittedName>
        <fullName evidence="9">TetR/AcrR family transcriptional regulator</fullName>
    </submittedName>
</protein>
<name>A0ABS8JMT1_9BURK</name>
<keyword evidence="1" id="KW-0678">Repressor</keyword>
<evidence type="ECO:0000259" key="8">
    <source>
        <dbReference type="PROSITE" id="PS50977"/>
    </source>
</evidence>
<evidence type="ECO:0000256" key="3">
    <source>
        <dbReference type="ARBA" id="ARBA00023125"/>
    </source>
</evidence>
<feature type="DNA-binding region" description="H-T-H motif" evidence="5">
    <location>
        <begin position="34"/>
        <end position="53"/>
    </location>
</feature>
<feature type="domain" description="HTH tetR-type" evidence="8">
    <location>
        <begin position="11"/>
        <end position="71"/>
    </location>
</feature>
<evidence type="ECO:0000256" key="2">
    <source>
        <dbReference type="ARBA" id="ARBA00023015"/>
    </source>
</evidence>
<dbReference type="InterPro" id="IPR050109">
    <property type="entry name" value="HTH-type_TetR-like_transc_reg"/>
</dbReference>
<dbReference type="SUPFAM" id="SSF46689">
    <property type="entry name" value="Homeodomain-like"/>
    <property type="match status" value="1"/>
</dbReference>
<keyword evidence="10" id="KW-1185">Reference proteome</keyword>
<evidence type="ECO:0000256" key="6">
    <source>
        <dbReference type="SAM" id="Coils"/>
    </source>
</evidence>